<dbReference type="GO" id="GO:0000155">
    <property type="term" value="F:phosphorelay sensor kinase activity"/>
    <property type="evidence" value="ECO:0007669"/>
    <property type="project" value="TreeGrafter"/>
</dbReference>
<feature type="domain" description="Histidine kinase" evidence="13">
    <location>
        <begin position="1"/>
        <end position="175"/>
    </location>
</feature>
<evidence type="ECO:0000256" key="11">
    <source>
        <dbReference type="ARBA" id="ARBA00023136"/>
    </source>
</evidence>
<dbReference type="Proteomes" id="UP000061587">
    <property type="component" value="Chromosome"/>
</dbReference>
<dbReference type="AlphaFoldDB" id="A0A0P0M1U4"/>
<evidence type="ECO:0000256" key="6">
    <source>
        <dbReference type="ARBA" id="ARBA00022679"/>
    </source>
</evidence>
<evidence type="ECO:0000256" key="5">
    <source>
        <dbReference type="ARBA" id="ARBA00022553"/>
    </source>
</evidence>
<evidence type="ECO:0000256" key="9">
    <source>
        <dbReference type="ARBA" id="ARBA00022840"/>
    </source>
</evidence>
<comment type="subcellular location">
    <subcellularLocation>
        <location evidence="2">Cell membrane</location>
    </subcellularLocation>
</comment>
<comment type="catalytic activity">
    <reaction evidence="1">
        <text>ATP + protein L-histidine = ADP + protein N-phospho-L-histidine.</text>
        <dbReference type="EC" id="2.7.13.3"/>
    </reaction>
</comment>
<dbReference type="GO" id="GO:0005524">
    <property type="term" value="F:ATP binding"/>
    <property type="evidence" value="ECO:0007669"/>
    <property type="project" value="UniProtKB-KW"/>
</dbReference>
<dbReference type="PANTHER" id="PTHR43047">
    <property type="entry name" value="TWO-COMPONENT HISTIDINE PROTEIN KINASE"/>
    <property type="match status" value="1"/>
</dbReference>
<keyword evidence="9" id="KW-0067">ATP-binding</keyword>
<evidence type="ECO:0000313" key="16">
    <source>
        <dbReference type="Proteomes" id="UP000061587"/>
    </source>
</evidence>
<proteinExistence type="predicted"/>
<keyword evidence="5 12" id="KW-0597">Phosphoprotein</keyword>
<dbReference type="EC" id="2.7.13.3" evidence="3"/>
<name>A0A0P0M1U4_PHOVU</name>
<dbReference type="PROSITE" id="PS50110">
    <property type="entry name" value="RESPONSE_REGULATORY"/>
    <property type="match status" value="1"/>
</dbReference>
<evidence type="ECO:0000256" key="2">
    <source>
        <dbReference type="ARBA" id="ARBA00004236"/>
    </source>
</evidence>
<organism evidence="15 16">
    <name type="scientific">Phocaeicola vulgatus</name>
    <name type="common">Bacteroides vulgatus</name>
    <dbReference type="NCBI Taxonomy" id="821"/>
    <lineage>
        <taxon>Bacteria</taxon>
        <taxon>Pseudomonadati</taxon>
        <taxon>Bacteroidota</taxon>
        <taxon>Bacteroidia</taxon>
        <taxon>Bacteroidales</taxon>
        <taxon>Bacteroidaceae</taxon>
        <taxon>Phocaeicola</taxon>
    </lineage>
</organism>
<keyword evidence="7" id="KW-0547">Nucleotide-binding</keyword>
<evidence type="ECO:0000256" key="12">
    <source>
        <dbReference type="PROSITE-ProRule" id="PRU00169"/>
    </source>
</evidence>
<evidence type="ECO:0000313" key="15">
    <source>
        <dbReference type="EMBL" id="ALK83995.1"/>
    </source>
</evidence>
<dbReference type="Gene3D" id="3.40.50.2300">
    <property type="match status" value="1"/>
</dbReference>
<evidence type="ECO:0000256" key="10">
    <source>
        <dbReference type="ARBA" id="ARBA00023012"/>
    </source>
</evidence>
<evidence type="ECO:0000256" key="7">
    <source>
        <dbReference type="ARBA" id="ARBA00022741"/>
    </source>
</evidence>
<dbReference type="SMART" id="SM00387">
    <property type="entry name" value="HATPase_c"/>
    <property type="match status" value="1"/>
</dbReference>
<dbReference type="InterPro" id="IPR003594">
    <property type="entry name" value="HATPase_dom"/>
</dbReference>
<dbReference type="InterPro" id="IPR004358">
    <property type="entry name" value="Sig_transdc_His_kin-like_C"/>
</dbReference>
<keyword evidence="10" id="KW-0902">Two-component regulatory system</keyword>
<protein>
    <recommendedName>
        <fullName evidence="3">histidine kinase</fullName>
        <ecNumber evidence="3">2.7.13.3</ecNumber>
    </recommendedName>
</protein>
<evidence type="ECO:0000256" key="8">
    <source>
        <dbReference type="ARBA" id="ARBA00022777"/>
    </source>
</evidence>
<evidence type="ECO:0000256" key="4">
    <source>
        <dbReference type="ARBA" id="ARBA00022475"/>
    </source>
</evidence>
<dbReference type="InterPro" id="IPR001789">
    <property type="entry name" value="Sig_transdc_resp-reg_receiver"/>
</dbReference>
<keyword evidence="4" id="KW-1003">Cell membrane</keyword>
<dbReference type="Pfam" id="PF00072">
    <property type="entry name" value="Response_reg"/>
    <property type="match status" value="1"/>
</dbReference>
<dbReference type="InterPro" id="IPR005467">
    <property type="entry name" value="His_kinase_dom"/>
</dbReference>
<evidence type="ECO:0000259" key="14">
    <source>
        <dbReference type="PROSITE" id="PS50110"/>
    </source>
</evidence>
<evidence type="ECO:0000256" key="1">
    <source>
        <dbReference type="ARBA" id="ARBA00000085"/>
    </source>
</evidence>
<dbReference type="PRINTS" id="PR00344">
    <property type="entry name" value="BCTRLSENSOR"/>
</dbReference>
<dbReference type="FunFam" id="3.30.565.10:FF:000023">
    <property type="entry name" value="PAS domain-containing sensor histidine kinase"/>
    <property type="match status" value="1"/>
</dbReference>
<feature type="domain" description="Response regulatory" evidence="14">
    <location>
        <begin position="194"/>
        <end position="311"/>
    </location>
</feature>
<dbReference type="InterPro" id="IPR011006">
    <property type="entry name" value="CheY-like_superfamily"/>
</dbReference>
<gene>
    <name evidence="15" type="ORF">BvMPK_1388</name>
</gene>
<dbReference type="PANTHER" id="PTHR43047:SF72">
    <property type="entry name" value="OSMOSENSING HISTIDINE PROTEIN KINASE SLN1"/>
    <property type="match status" value="1"/>
</dbReference>
<dbReference type="SMART" id="SM00448">
    <property type="entry name" value="REC"/>
    <property type="match status" value="1"/>
</dbReference>
<sequence length="348" mass="38399">MAGHMEAMLNTLLGFFRLESGKEEVNPVPFRLHTVIETLEADFMPLAADKNLFLNMESPRDRVVIGDKKRIVQIGHNLLSNAIKFTERGAVTLRMRFDNGTLQLSVEDTGTGMSAEEQARVFTAFERLPNAMAEEGVGLGLSIVKELVGLLGGTIELTSRKGSGSCFTVLLPLSTAEETVKKENGTRSLVQPFTVVALDNDTVLLAAVKEMFAHHGVMCTTCGCVRDLMECIRRQNYDLMITDLKMPQMNGFDVLKLLRTANVGNSRTIPVIAATASGGCNTADLHEAGFSACLKNRSPWKSCCKSVRDAWATKGSRSRSISMRCWSMATGWKCWRRLSGRQRTISRR</sequence>
<reference evidence="15 16" key="2">
    <citation type="journal article" date="2016" name="Genome Biol. Evol.">
        <title>Extensive mobilome-driven genome diversification in mouse gut-associated Bacteroides vulgatus mpk.</title>
        <authorList>
            <person name="Lange A."/>
            <person name="Beier S."/>
            <person name="Steimle A."/>
            <person name="Autenrieth I.B."/>
            <person name="Huson D.H."/>
            <person name="Frick J.S."/>
        </authorList>
    </citation>
    <scope>NUCLEOTIDE SEQUENCE [LARGE SCALE GENOMIC DNA]</scope>
    <source>
        <strain evidence="16">mpk</strain>
    </source>
</reference>
<accession>A0A0P0M1U4</accession>
<reference evidence="16" key="1">
    <citation type="submission" date="2015-10" db="EMBL/GenBank/DDBJ databases">
        <title>Extensive mobilome-driven genome diversification in gut-associated Bacteroides vulgatus mpk.</title>
        <authorList>
            <person name="Beier S."/>
            <person name="Lange A."/>
            <person name="Huson D.H."/>
            <person name="Frick J.-S."/>
            <person name="Autenrieth I.B."/>
        </authorList>
    </citation>
    <scope>NUCLEOTIDE SEQUENCE [LARGE SCALE GENOMIC DNA]</scope>
    <source>
        <strain evidence="16">mpk</strain>
    </source>
</reference>
<dbReference type="PATRIC" id="fig|821.40.peg.1647"/>
<dbReference type="PROSITE" id="PS50109">
    <property type="entry name" value="HIS_KIN"/>
    <property type="match status" value="1"/>
</dbReference>
<keyword evidence="8 15" id="KW-0418">Kinase</keyword>
<keyword evidence="6" id="KW-0808">Transferase</keyword>
<evidence type="ECO:0000259" key="13">
    <source>
        <dbReference type="PROSITE" id="PS50109"/>
    </source>
</evidence>
<dbReference type="InterPro" id="IPR036890">
    <property type="entry name" value="HATPase_C_sf"/>
</dbReference>
<dbReference type="EMBL" id="CP013020">
    <property type="protein sequence ID" value="ALK83995.1"/>
    <property type="molecule type" value="Genomic_DNA"/>
</dbReference>
<dbReference type="GO" id="GO:0009927">
    <property type="term" value="F:histidine phosphotransfer kinase activity"/>
    <property type="evidence" value="ECO:0007669"/>
    <property type="project" value="TreeGrafter"/>
</dbReference>
<dbReference type="SUPFAM" id="SSF55874">
    <property type="entry name" value="ATPase domain of HSP90 chaperone/DNA topoisomerase II/histidine kinase"/>
    <property type="match status" value="1"/>
</dbReference>
<dbReference type="GO" id="GO:0005886">
    <property type="term" value="C:plasma membrane"/>
    <property type="evidence" value="ECO:0007669"/>
    <property type="project" value="UniProtKB-SubCell"/>
</dbReference>
<keyword evidence="11" id="KW-0472">Membrane</keyword>
<dbReference type="Pfam" id="PF02518">
    <property type="entry name" value="HATPase_c"/>
    <property type="match status" value="1"/>
</dbReference>
<evidence type="ECO:0000256" key="3">
    <source>
        <dbReference type="ARBA" id="ARBA00012438"/>
    </source>
</evidence>
<dbReference type="SUPFAM" id="SSF52172">
    <property type="entry name" value="CheY-like"/>
    <property type="match status" value="1"/>
</dbReference>
<dbReference type="Gene3D" id="3.30.565.10">
    <property type="entry name" value="Histidine kinase-like ATPase, C-terminal domain"/>
    <property type="match status" value="1"/>
</dbReference>
<feature type="modified residue" description="4-aspartylphosphate" evidence="12">
    <location>
        <position position="243"/>
    </location>
</feature>